<protein>
    <recommendedName>
        <fullName evidence="3">ATP-grasp domain-containing protein</fullName>
    </recommendedName>
</protein>
<dbReference type="EMBL" id="MHCH01000064">
    <property type="protein sequence ID" value="OGY15557.1"/>
    <property type="molecule type" value="Genomic_DNA"/>
</dbReference>
<dbReference type="Proteomes" id="UP000177324">
    <property type="component" value="Unassembled WGS sequence"/>
</dbReference>
<dbReference type="STRING" id="1797589.A2784_01125"/>
<organism evidence="1 2">
    <name type="scientific">Candidatus Chisholmbacteria bacterium RIFCSPHIGHO2_01_FULL_48_12</name>
    <dbReference type="NCBI Taxonomy" id="1797589"/>
    <lineage>
        <taxon>Bacteria</taxon>
        <taxon>Candidatus Chisholmiibacteriota</taxon>
    </lineage>
</organism>
<evidence type="ECO:0008006" key="3">
    <source>
        <dbReference type="Google" id="ProtNLM"/>
    </source>
</evidence>
<evidence type="ECO:0000313" key="2">
    <source>
        <dbReference type="Proteomes" id="UP000177324"/>
    </source>
</evidence>
<sequence length="434" mass="48262">MAETLKPTSSETQPLNETRQFVVEQFFRGRVDEIHNFRVTTESLPIPEPEQAQLEQIGQLMPPFINGLGKLITLSTIDDKLRRADPTFRSIRRVLGLEPSFSTSLDLDRKSIIQDEDAEITALATNTSSDHPFIRIDLIKHPHTNQFFIAEVEVDKLHGFGYATLCRSLSSQPPGLGLANLIARISHDAPTGMLLSGLERFYLPEATYFTSQVKQLGGQLQVIFEGDYMFDRDISNVKQLLALPTLKGKPSIPQDLVVLSHRQPALGEKSALGIISNPSQDSSLESLLNLCFDPQVLHQLRQVIPATHFLSDFHSSEIKQELLRQIATDPKQFFVKVKNQSGARGVAQAGDQAAQLDLIRRFAKNVVIQQTIPPYWVELPYIDIMTGYTGTDQHTIRYGLFVSQGEIMDLALTASPSPVAHGGKTSIQMGARLV</sequence>
<name>A0A1G1VJX6_9BACT</name>
<evidence type="ECO:0000313" key="1">
    <source>
        <dbReference type="EMBL" id="OGY15557.1"/>
    </source>
</evidence>
<dbReference type="AlphaFoldDB" id="A0A1G1VJX6"/>
<gene>
    <name evidence="1" type="ORF">A2784_01125</name>
</gene>
<comment type="caution">
    <text evidence="1">The sequence shown here is derived from an EMBL/GenBank/DDBJ whole genome shotgun (WGS) entry which is preliminary data.</text>
</comment>
<reference evidence="1 2" key="1">
    <citation type="journal article" date="2016" name="Nat. Commun.">
        <title>Thousands of microbial genomes shed light on interconnected biogeochemical processes in an aquifer system.</title>
        <authorList>
            <person name="Anantharaman K."/>
            <person name="Brown C.T."/>
            <person name="Hug L.A."/>
            <person name="Sharon I."/>
            <person name="Castelle C.J."/>
            <person name="Probst A.J."/>
            <person name="Thomas B.C."/>
            <person name="Singh A."/>
            <person name="Wilkins M.J."/>
            <person name="Karaoz U."/>
            <person name="Brodie E.L."/>
            <person name="Williams K.H."/>
            <person name="Hubbard S.S."/>
            <person name="Banfield J.F."/>
        </authorList>
    </citation>
    <scope>NUCLEOTIDE SEQUENCE [LARGE SCALE GENOMIC DNA]</scope>
</reference>
<accession>A0A1G1VJX6</accession>
<proteinExistence type="predicted"/>